<proteinExistence type="predicted"/>
<name>A0A8A6RKU2_9TOMB</name>
<protein>
    <submittedName>
        <fullName evidence="1">Uncharacterized protein</fullName>
    </submittedName>
</protein>
<reference evidence="1" key="2">
    <citation type="journal article" date="2021" name="Virus Evol.">
        <title>Viromics of extant insect orders unveil the evolution of the flavi-like superfamily.</title>
        <authorList>
            <person name="Sofia P."/>
            <person name="Simon K."/>
            <person name="Florian Z."/>
            <person name="Alexander D."/>
            <person name="Malte P."/>
            <person name="Shanlin L."/>
            <person name="Xin Z."/>
            <person name="Christian D."/>
            <person name="Bernhard M."/>
            <person name="Sandra J."/>
        </authorList>
    </citation>
    <scope>NUCLEOTIDE SEQUENCE</scope>
    <source>
        <strain evidence="1">OKIAV405</strain>
    </source>
</reference>
<reference evidence="1" key="1">
    <citation type="submission" date="2020-11" db="EMBL/GenBank/DDBJ databases">
        <authorList>
            <person name="Paraskevopoulou S."/>
            <person name="Kaefer S."/>
            <person name="Zirkel F."/>
            <person name="Donath A."/>
            <person name="Petersen M."/>
            <person name="Liu S."/>
            <person name="Zhou X."/>
            <person name="Drosten C."/>
            <person name="Misof B."/>
            <person name="Junglen S."/>
        </authorList>
    </citation>
    <scope>NUCLEOTIDE SEQUENCE</scope>
    <source>
        <strain evidence="1">OKIAV405</strain>
    </source>
</reference>
<accession>A0A8A6RKU2</accession>
<dbReference type="EMBL" id="MW314710">
    <property type="protein sequence ID" value="QTJ63708.1"/>
    <property type="molecule type" value="Genomic_RNA"/>
</dbReference>
<sequence length="274" mass="31105">MMNKMWHSVKSLFSSSPTLNEIESQNLQQTIDNVINQRRLDTILNANRAAALAYLRVKTIGKKIDKAYIQLCGTLLNEYCDEKGISDYQERVKLSDNLIREHIYTILKQRPIFDEGTTLRAREYNDEIQGVAYKWTLFGYKKIPLEEPENLTPPRPVYDKSIWKYLGMIGLATTTIIAGHRYISQRSIPIATCTTQIVSRLLEQGMPTDTNPSYLQSIGQMTLNELANTSARICATLLHGVVSATLTVWETLGKLSNTPIPMKPIINWDVLKPT</sequence>
<organism evidence="1">
    <name type="scientific">Dipteran tombus-related virus</name>
    <dbReference type="NCBI Taxonomy" id="2822553"/>
    <lineage>
        <taxon>Viruses</taxon>
        <taxon>Riboviria</taxon>
        <taxon>Orthornavirae</taxon>
        <taxon>Kitrinoviricota</taxon>
        <taxon>Tolucaviricetes</taxon>
        <taxon>Tolivirales</taxon>
        <taxon>Tombusviridae</taxon>
    </lineage>
</organism>
<evidence type="ECO:0000313" key="1">
    <source>
        <dbReference type="EMBL" id="QTJ63708.1"/>
    </source>
</evidence>